<name>A0ABQ0Q3T3_9PROT</name>
<evidence type="ECO:0000313" key="2">
    <source>
        <dbReference type="EMBL" id="GBQ89859.1"/>
    </source>
</evidence>
<feature type="domain" description="Hedgehog/Intein (Hint)" evidence="1">
    <location>
        <begin position="266"/>
        <end position="404"/>
    </location>
</feature>
<evidence type="ECO:0000313" key="3">
    <source>
        <dbReference type="Proteomes" id="UP001062776"/>
    </source>
</evidence>
<dbReference type="EMBL" id="BAPV01000014">
    <property type="protein sequence ID" value="GBQ89859.1"/>
    <property type="molecule type" value="Genomic_DNA"/>
</dbReference>
<dbReference type="SUPFAM" id="SSF51294">
    <property type="entry name" value="Hedgehog/intein (Hint) domain"/>
    <property type="match status" value="1"/>
</dbReference>
<comment type="caution">
    <text evidence="2">The sequence shown here is derived from an EMBL/GenBank/DDBJ whole genome shotgun (WGS) entry which is preliminary data.</text>
</comment>
<dbReference type="RefSeq" id="WP_264815782.1">
    <property type="nucleotide sequence ID" value="NZ_BAPV01000014.1"/>
</dbReference>
<dbReference type="Proteomes" id="UP001062776">
    <property type="component" value="Unassembled WGS sequence"/>
</dbReference>
<keyword evidence="3" id="KW-1185">Reference proteome</keyword>
<organism evidence="2 3">
    <name type="scientific">Asaia krungthepensis NRIC 0535</name>
    <dbReference type="NCBI Taxonomy" id="1307925"/>
    <lineage>
        <taxon>Bacteria</taxon>
        <taxon>Pseudomonadati</taxon>
        <taxon>Pseudomonadota</taxon>
        <taxon>Alphaproteobacteria</taxon>
        <taxon>Acetobacterales</taxon>
        <taxon>Acetobacteraceae</taxon>
        <taxon>Asaia</taxon>
    </lineage>
</organism>
<sequence>MPNPTIISSGVSNTYPWNGMTIIVEGGGALWYGSITNCLVTVNDGGLIQGESINGGGVTVNGSGKIVSSHIGGNANVLVTGGGTVSESSVDDGAYLKCGNGTLLTGTITNSGYISGGTLTGQGALEKVYAGAAHDRTVGSGATIAISGGGEIVGTVNVQAGGSAVLNGTVGGTLSLAGDGYAEMTVTAGALPTTMITGFNGANENLSDRITIAGVSKSQIAAVNKSGDVMQITLTNGSTLTLNIAGIGNSGAIFLDSASGVVLVACYLAGTRIRTPSGEVEVERLKTGDTVIAIVDGEEVTRRVTWTGRGHCTVDTQLEDDRAGYPVRICRGALDGIVPERDLYVTAEHCMLIDGRFIPARQLVNGYSIAFDRKQVAFDYFHFETEAHSVVLAEGAPSESYLDTGNRALYDCQSSAPGIATRKLDWCEDAAAPLARDRETIEAAWKAIATRAGLSDRKGPAVTHEAGLHLECNDGTVLRPVRVAGTKHVFILPSAARSVSIRSRVSRPCDMIGPFVDDRRHLGVEVGQILYFASGSINEIRDHLTHQEFRGWHARVNDTARWTAGDAFLSLPPDDGSEHRLLSIEIVSAGPYSLEEAPVTPSIRVS</sequence>
<evidence type="ECO:0000259" key="1">
    <source>
        <dbReference type="Pfam" id="PF13403"/>
    </source>
</evidence>
<reference evidence="2" key="1">
    <citation type="submission" date="2013-04" db="EMBL/GenBank/DDBJ databases">
        <title>The genome sequencing project of 58 acetic acid bacteria.</title>
        <authorList>
            <person name="Okamoto-Kainuma A."/>
            <person name="Ishikawa M."/>
            <person name="Umino S."/>
            <person name="Koizumi Y."/>
            <person name="Shiwa Y."/>
            <person name="Yoshikawa H."/>
            <person name="Matsutani M."/>
            <person name="Matsushita K."/>
        </authorList>
    </citation>
    <scope>NUCLEOTIDE SEQUENCE</scope>
    <source>
        <strain evidence="2">NRIC 0535</strain>
    </source>
</reference>
<dbReference type="Pfam" id="PF13403">
    <property type="entry name" value="Hint_2"/>
    <property type="match status" value="1"/>
</dbReference>
<dbReference type="InterPro" id="IPR036844">
    <property type="entry name" value="Hint_dom_sf"/>
</dbReference>
<protein>
    <recommendedName>
        <fullName evidence="1">Hedgehog/Intein (Hint) domain-containing protein</fullName>
    </recommendedName>
</protein>
<accession>A0ABQ0Q3T3</accession>
<dbReference type="Gene3D" id="2.160.20.20">
    <property type="match status" value="1"/>
</dbReference>
<dbReference type="InterPro" id="IPR028992">
    <property type="entry name" value="Hedgehog/Intein_dom"/>
</dbReference>
<proteinExistence type="predicted"/>
<gene>
    <name evidence="2" type="ORF">AA0535_1905</name>
</gene>
<dbReference type="InterPro" id="IPR012332">
    <property type="entry name" value="Autotransporter_pectin_lyase_C"/>
</dbReference>